<sequence length="496" mass="55943">MSKADFRRRQARRRRHQMVRVSRHFPTLIVLLAITLLVGGGVFALYRFVIGKQPSGPDSSVQAAASAGHTGSSQDNQAPPPSSAEDPTEVIQDDISRMIALADRIAMGYDYDKAIQLINDSGLDLNEVRIQEALARYEQDKAALVPADMNSITHVFFHTLIMDTAKAFDGDKDSAGYNSVMTTKDEFIKILESMYARGYVLVRIHDIAYQEADENGNMRFVKGNIMLPEGKKPFVMSQDDVCYYPYMDGDGFANKIVIGEDGKPTCQMTMDDGTVQTGSFDLVPLLEDFVQEHPDFSYKGARAIIAFTGYEGILGYRTASSYADSPTYEADREQAAKVAQCLRDNGWELASHSWGHLQLGVAKNPEDGFAISEERFKTDTDKWEAEVESLIGPTDILLYPYGNDIADWRPYKDDNPRFKYLESKGFRYFCNVDASTPYWMQMGTSYFRMARRNLDGYRLYEDLVQTDPAKKRLTDLFDAAEIFDPARPTPVSWSYQ</sequence>
<name>A0A0J9BIS2_9FIRM</name>
<dbReference type="GeneID" id="93166482"/>
<dbReference type="Proteomes" id="UP000037392">
    <property type="component" value="Unassembled WGS sequence"/>
</dbReference>
<dbReference type="InterPro" id="IPR051398">
    <property type="entry name" value="Polysacch_Deacetylase"/>
</dbReference>
<dbReference type="EMBL" id="ADLK01000052">
    <property type="protein sequence ID" value="KMW12199.1"/>
    <property type="molecule type" value="Genomic_DNA"/>
</dbReference>
<protein>
    <recommendedName>
        <fullName evidence="4">NodB homology domain-containing protein</fullName>
    </recommendedName>
</protein>
<comment type="caution">
    <text evidence="2">The sequence shown here is derived from an EMBL/GenBank/DDBJ whole genome shotgun (WGS) entry which is preliminary data.</text>
</comment>
<dbReference type="AlphaFoldDB" id="A0A0J9BIS2"/>
<reference evidence="2 3" key="1">
    <citation type="submission" date="2011-04" db="EMBL/GenBank/DDBJ databases">
        <title>The Genome Sequence of Clostridium citroniae WAL-19142.</title>
        <authorList>
            <consortium name="The Broad Institute Genome Sequencing Platform"/>
            <person name="Earl A."/>
            <person name="Ward D."/>
            <person name="Feldgarden M."/>
            <person name="Gevers D."/>
            <person name="Warren Y.A."/>
            <person name="Tyrrell K.L."/>
            <person name="Citron D.M."/>
            <person name="Goldstein E.J."/>
            <person name="Daigneault M."/>
            <person name="Allen-Vercoe E."/>
            <person name="Young S.K."/>
            <person name="Zeng Q."/>
            <person name="Gargeya S."/>
            <person name="Fitzgerald M."/>
            <person name="Haas B."/>
            <person name="Abouelleil A."/>
            <person name="Alvarado L."/>
            <person name="Arachchi H.M."/>
            <person name="Berlin A."/>
            <person name="Brown A."/>
            <person name="Chapman S.B."/>
            <person name="Chen Z."/>
            <person name="Dunbar C."/>
            <person name="Freedman E."/>
            <person name="Gearin G."/>
            <person name="Gellesch M."/>
            <person name="Goldberg J."/>
            <person name="Griggs A."/>
            <person name="Gujja S."/>
            <person name="Heilman E.R."/>
            <person name="Heiman D."/>
            <person name="Howarth C."/>
            <person name="Larson L."/>
            <person name="Lui A."/>
            <person name="MacDonald P.J."/>
            <person name="Mehta T."/>
            <person name="Montmayeur A."/>
            <person name="Murphy C."/>
            <person name="Neiman D."/>
            <person name="Pearson M."/>
            <person name="Priest M."/>
            <person name="Roberts A."/>
            <person name="Saif S."/>
            <person name="Shea T."/>
            <person name="Shenoy N."/>
            <person name="Sisk P."/>
            <person name="Stolte C."/>
            <person name="Sykes S."/>
            <person name="White J."/>
            <person name="Yandava C."/>
            <person name="Wortman J."/>
            <person name="Nusbaum C."/>
            <person name="Birren B."/>
        </authorList>
    </citation>
    <scope>NUCLEOTIDE SEQUENCE [LARGE SCALE GENOMIC DNA]</scope>
    <source>
        <strain evidence="2 3">WAL-19142</strain>
    </source>
</reference>
<feature type="compositionally biased region" description="Polar residues" evidence="1">
    <location>
        <begin position="59"/>
        <end position="77"/>
    </location>
</feature>
<evidence type="ECO:0008006" key="4">
    <source>
        <dbReference type="Google" id="ProtNLM"/>
    </source>
</evidence>
<feature type="region of interest" description="Disordered" evidence="1">
    <location>
        <begin position="59"/>
        <end position="88"/>
    </location>
</feature>
<organism evidence="2 3">
    <name type="scientific">[Clostridium] citroniae WAL-19142</name>
    <dbReference type="NCBI Taxonomy" id="742734"/>
    <lineage>
        <taxon>Bacteria</taxon>
        <taxon>Bacillati</taxon>
        <taxon>Bacillota</taxon>
        <taxon>Clostridia</taxon>
        <taxon>Lachnospirales</taxon>
        <taxon>Lachnospiraceae</taxon>
        <taxon>Enterocloster</taxon>
    </lineage>
</organism>
<dbReference type="GO" id="GO:0005975">
    <property type="term" value="P:carbohydrate metabolic process"/>
    <property type="evidence" value="ECO:0007669"/>
    <property type="project" value="InterPro"/>
</dbReference>
<dbReference type="InterPro" id="IPR011330">
    <property type="entry name" value="Glyco_hydro/deAcase_b/a-brl"/>
</dbReference>
<dbReference type="PANTHER" id="PTHR34216:SF3">
    <property type="entry name" value="POLY-BETA-1,6-N-ACETYL-D-GLUCOSAMINE N-DEACETYLASE"/>
    <property type="match status" value="1"/>
</dbReference>
<gene>
    <name evidence="2" type="ORF">HMPREF9470_05355</name>
</gene>
<proteinExistence type="predicted"/>
<dbReference type="SUPFAM" id="SSF88713">
    <property type="entry name" value="Glycoside hydrolase/deacetylase"/>
    <property type="match status" value="1"/>
</dbReference>
<dbReference type="Gene3D" id="3.20.20.370">
    <property type="entry name" value="Glycoside hydrolase/deacetylase"/>
    <property type="match status" value="1"/>
</dbReference>
<dbReference type="OrthoDB" id="3722973at2"/>
<evidence type="ECO:0000256" key="1">
    <source>
        <dbReference type="SAM" id="MobiDB-lite"/>
    </source>
</evidence>
<dbReference type="PATRIC" id="fig|742734.4.peg.5729"/>
<evidence type="ECO:0000313" key="2">
    <source>
        <dbReference type="EMBL" id="KMW12199.1"/>
    </source>
</evidence>
<dbReference type="PANTHER" id="PTHR34216">
    <property type="match status" value="1"/>
</dbReference>
<dbReference type="RefSeq" id="WP_048931180.1">
    <property type="nucleotide sequence ID" value="NZ_KQ235886.1"/>
</dbReference>
<accession>A0A0J9BIS2</accession>
<evidence type="ECO:0000313" key="3">
    <source>
        <dbReference type="Proteomes" id="UP000037392"/>
    </source>
</evidence>